<evidence type="ECO:0000313" key="3">
    <source>
        <dbReference type="Proteomes" id="UP000229438"/>
    </source>
</evidence>
<comment type="caution">
    <text evidence="2">The sequence shown here is derived from an EMBL/GenBank/DDBJ whole genome shotgun (WGS) entry which is preliminary data.</text>
</comment>
<feature type="transmembrane region" description="Helical" evidence="1">
    <location>
        <begin position="21"/>
        <end position="37"/>
    </location>
</feature>
<evidence type="ECO:0000313" key="2">
    <source>
        <dbReference type="EMBL" id="PJC68295.1"/>
    </source>
</evidence>
<dbReference type="AlphaFoldDB" id="A0A2M8G5W9"/>
<organism evidence="2 3">
    <name type="scientific">candidate division WWE3 bacterium CG_4_8_14_3_um_filter_42_11</name>
    <dbReference type="NCBI Taxonomy" id="1975076"/>
    <lineage>
        <taxon>Bacteria</taxon>
        <taxon>Katanobacteria</taxon>
    </lineage>
</organism>
<reference evidence="3" key="1">
    <citation type="submission" date="2017-09" db="EMBL/GenBank/DDBJ databases">
        <title>Depth-based differentiation of microbial function through sediment-hosted aquifers and enrichment of novel symbionts in the deep terrestrial subsurface.</title>
        <authorList>
            <person name="Probst A.J."/>
            <person name="Ladd B."/>
            <person name="Jarett J.K."/>
            <person name="Geller-Mcgrath D.E."/>
            <person name="Sieber C.M.K."/>
            <person name="Emerson J.B."/>
            <person name="Anantharaman K."/>
            <person name="Thomas B.C."/>
            <person name="Malmstrom R."/>
            <person name="Stieglmeier M."/>
            <person name="Klingl A."/>
            <person name="Woyke T."/>
            <person name="Ryan C.M."/>
            <person name="Banfield J.F."/>
        </authorList>
    </citation>
    <scope>NUCLEOTIDE SEQUENCE [LARGE SCALE GENOMIC DNA]</scope>
</reference>
<keyword evidence="1" id="KW-1133">Transmembrane helix</keyword>
<proteinExistence type="predicted"/>
<dbReference type="Proteomes" id="UP000229438">
    <property type="component" value="Unassembled WGS sequence"/>
</dbReference>
<sequence>MTTLSLTSLHNLIKKSRRLPLIVLGVILILAIAWPLLKKGLLSLAYAWEARKPTAQTYLDPLAPNQDFTKSALKPEQWKFDSRLSFTIQPYYTYKGGIDTTFSLSEEEQTELRRSLGLTEKEQMIQNGANLVWYETGFYFTLNPEAHSLSFSTSLNLKPDLIEKGNTPDQKTALEEAKKFFTQTVPASNLINTAVHEVDYLAFDKNRGYSLTQESSEAAVTLVIFYPQVGDRKILSSQSFIQIGFAKDNKVVLFDFNPQVFAPQSVRAFSKSASEIKKAVRANSGYFDLSCRDLSDISEARLKNPQESLVYNVEDGFVTPVVIFEVQIKSNDGTECSGKFILPALKDKYYE</sequence>
<keyword evidence="1" id="KW-0812">Transmembrane</keyword>
<dbReference type="EMBL" id="PFQS01000105">
    <property type="protein sequence ID" value="PJC68295.1"/>
    <property type="molecule type" value="Genomic_DNA"/>
</dbReference>
<gene>
    <name evidence="2" type="ORF">CO015_04545</name>
</gene>
<evidence type="ECO:0000256" key="1">
    <source>
        <dbReference type="SAM" id="Phobius"/>
    </source>
</evidence>
<name>A0A2M8G5W9_UNCKA</name>
<keyword evidence="1" id="KW-0472">Membrane</keyword>
<protein>
    <submittedName>
        <fullName evidence="2">Uncharacterized protein</fullName>
    </submittedName>
</protein>
<accession>A0A2M8G5W9</accession>